<evidence type="ECO:0000313" key="6">
    <source>
        <dbReference type="EMBL" id="SPO24519.1"/>
    </source>
</evidence>
<feature type="compositionally biased region" description="Low complexity" evidence="4">
    <location>
        <begin position="1272"/>
        <end position="1283"/>
    </location>
</feature>
<feature type="compositionally biased region" description="Low complexity" evidence="4">
    <location>
        <begin position="1076"/>
        <end position="1096"/>
    </location>
</feature>
<feature type="compositionally biased region" description="Low complexity" evidence="4">
    <location>
        <begin position="771"/>
        <end position="792"/>
    </location>
</feature>
<dbReference type="OrthoDB" id="411372at2759"/>
<name>A0A5C3E512_9BASI</name>
<keyword evidence="3" id="KW-0479">Metal-binding</keyword>
<keyword evidence="1" id="KW-0433">Leucine-rich repeat</keyword>
<dbReference type="Gene3D" id="4.10.1000.10">
    <property type="entry name" value="Zinc finger, CCCH-type"/>
    <property type="match status" value="1"/>
</dbReference>
<feature type="compositionally biased region" description="Low complexity" evidence="4">
    <location>
        <begin position="505"/>
        <end position="524"/>
    </location>
</feature>
<evidence type="ECO:0000256" key="4">
    <source>
        <dbReference type="SAM" id="MobiDB-lite"/>
    </source>
</evidence>
<evidence type="ECO:0000259" key="5">
    <source>
        <dbReference type="PROSITE" id="PS50103"/>
    </source>
</evidence>
<dbReference type="SMART" id="SM00369">
    <property type="entry name" value="LRR_TYP"/>
    <property type="match status" value="4"/>
</dbReference>
<feature type="domain" description="C3H1-type" evidence="5">
    <location>
        <begin position="685"/>
        <end position="712"/>
    </location>
</feature>
<feature type="region of interest" description="Disordered" evidence="4">
    <location>
        <begin position="236"/>
        <end position="272"/>
    </location>
</feature>
<feature type="compositionally biased region" description="Polar residues" evidence="4">
    <location>
        <begin position="803"/>
        <end position="821"/>
    </location>
</feature>
<gene>
    <name evidence="6" type="ORF">UTRI_03788</name>
</gene>
<feature type="compositionally biased region" description="Acidic residues" evidence="4">
    <location>
        <begin position="1350"/>
        <end position="1362"/>
    </location>
</feature>
<feature type="compositionally biased region" description="Low complexity" evidence="4">
    <location>
        <begin position="55"/>
        <end position="76"/>
    </location>
</feature>
<feature type="compositionally biased region" description="Low complexity" evidence="4">
    <location>
        <begin position="570"/>
        <end position="586"/>
    </location>
</feature>
<dbReference type="Gene3D" id="3.80.10.10">
    <property type="entry name" value="Ribonuclease Inhibitor"/>
    <property type="match status" value="2"/>
</dbReference>
<dbReference type="PANTHER" id="PTHR48051:SF1">
    <property type="entry name" value="RAS SUPPRESSOR PROTEIN 1"/>
    <property type="match status" value="1"/>
</dbReference>
<feature type="region of interest" description="Disordered" evidence="4">
    <location>
        <begin position="1268"/>
        <end position="1362"/>
    </location>
</feature>
<feature type="zinc finger region" description="C3H1-type" evidence="3">
    <location>
        <begin position="655"/>
        <end position="682"/>
    </location>
</feature>
<feature type="region of interest" description="Disordered" evidence="4">
    <location>
        <begin position="473"/>
        <end position="536"/>
    </location>
</feature>
<evidence type="ECO:0000313" key="7">
    <source>
        <dbReference type="Proteomes" id="UP000324022"/>
    </source>
</evidence>
<feature type="region of interest" description="Disordered" evidence="4">
    <location>
        <begin position="570"/>
        <end position="642"/>
    </location>
</feature>
<sequence length="1362" mass="142349">MSAAVRAALAAKRAEHRSRSVSPSKPSPTLPNGDNERPHFGRELDASIASPFGSPKPAARSAASAADRSSASPAPSMDLSQKSEEDIIRLSIQNGKVNLSSRSPSLQEMPALLLSLLADEPPAWFLQIPEDDRQPWYMREEVHTLQLSNNELQSLSEKIAGFRGLKRLELHSNRLSTLPSALFQLSSLTTLTLSKNGLTSFPNCLLALDNLVVLNLSHNKIQTLWKDEDVASARSQREAWDKENAQQENSVWAGLSPSKKDRKPLLTSEAQSNAPMRSLRTLDLSHNRITNAALGIPDLASRRSKTKDANAGETTLVRLPTGLKTLNLGYNNIRGPISVSLFQQLASLEDLGLQGCGIGDDVFTAEGASETFKPALSNLSVLDLSGCELDDLTRVEALFGSQRIQSFDQAMGNVDAAPSHQEKVEPAQGMPARQLVRVLNRPTLADVDKIEDRCNVKVLSLLLEGNPLREEAFRQKRGGRSAASPEKKASATSSLGTIAKQTALPASTGATAPSVAPSSSSTAPSPGPSPLPPKPQVVKEDWEILAEAGLNTELGRRKLRIEQARREQEAAAAEATAAAAGAASTAKAEDGEDAQSRGRKPRAGDEGASSDPDAAGSGGESRERASSHNRGESIDDKDSGSALANAKLSSKKKEALGQVPCKFFRSNGCSAGASCPFAHTLPGDGGQKSVCQWFLKGNCRFGHKCALAHVLPGQPMSMDRKNKRAAQHGQPLPQAPNQQQMTGSNVGSQPSQSHMMQLAQLKAGGQASNPSQRQVSGQQVQQQGPAHSQVQGGAQVPLPAQQGAPTRNTMVPGQAVSQIPSQMRDRKTSFTTRDHDLPFGMPDDLQPSAPSTADPVRAGFEGINIGAGNMQDPPLSTSFTGSASFRRPSTLSQSLSASLAAQSFGGMDSAAAAFGTSASASRAFGTSPFSHPSGHALFFSGSQDSEGGAGPFARSNRDVFGSRSVSRMDDAAKLWGGIHAGATAQPIGGGKDDEEIEDAEDFLPSSLSDLLTPAELERRRRSNRLSSSFAGNDERITVAQSMPSHVGHAFGSSLGFGRSAIGAERAKSSNLSTGFQQQQQQQHQQQQQQQQQEQQQGAGGEEYSPFGGGRRTSGIDSIAFRESGSGLSTSASRTAAHHAPGQSLPQGLAAGLSRLHLRTGRPGDAVGSLASGGYGSIGAGAGNDSLAPTSSSGGVFGSSSSFSQSSQLGNAAGGAGLRVPGSLDDYGLGPTAPSSVLPHRSPLGFAVGSATNTAAPSSRLSSSFADRQLSNGAFGSPGSVGSPFSPPLSAIGSHRNPTVGEGGIAIPEGGAQKHTVGAQRYAQHPATHRLRAGSSAAAPHSPLTLPVVTAEEDEEEAIFELE</sequence>
<dbReference type="PROSITE" id="PS51450">
    <property type="entry name" value="LRR"/>
    <property type="match status" value="2"/>
</dbReference>
<feature type="compositionally biased region" description="Low complexity" evidence="4">
    <location>
        <begin position="1190"/>
        <end position="1207"/>
    </location>
</feature>
<feature type="compositionally biased region" description="Basic and acidic residues" evidence="4">
    <location>
        <begin position="620"/>
        <end position="639"/>
    </location>
</feature>
<evidence type="ECO:0000256" key="3">
    <source>
        <dbReference type="PROSITE-ProRule" id="PRU00723"/>
    </source>
</evidence>
<feature type="compositionally biased region" description="Basic and acidic residues" evidence="4">
    <location>
        <begin position="823"/>
        <end position="837"/>
    </location>
</feature>
<feature type="zinc finger region" description="C3H1-type" evidence="3">
    <location>
        <begin position="685"/>
        <end position="712"/>
    </location>
</feature>
<feature type="compositionally biased region" description="Pro residues" evidence="4">
    <location>
        <begin position="525"/>
        <end position="535"/>
    </location>
</feature>
<feature type="compositionally biased region" description="Basic and acidic residues" evidence="4">
    <location>
        <begin position="34"/>
        <end position="45"/>
    </location>
</feature>
<dbReference type="InterPro" id="IPR050216">
    <property type="entry name" value="LRR_domain-containing"/>
</dbReference>
<dbReference type="Pfam" id="PF13855">
    <property type="entry name" value="LRR_8"/>
    <property type="match status" value="1"/>
</dbReference>
<feature type="region of interest" description="Disordered" evidence="4">
    <location>
        <begin position="1066"/>
        <end position="1146"/>
    </location>
</feature>
<feature type="compositionally biased region" description="Polar residues" evidence="4">
    <location>
        <begin position="490"/>
        <end position="500"/>
    </location>
</feature>
<proteinExistence type="predicted"/>
<evidence type="ECO:0000256" key="2">
    <source>
        <dbReference type="ARBA" id="ARBA00022737"/>
    </source>
</evidence>
<feature type="region of interest" description="Disordered" evidence="4">
    <location>
        <begin position="1189"/>
        <end position="1213"/>
    </location>
</feature>
<feature type="compositionally biased region" description="Low complexity" evidence="4">
    <location>
        <begin position="1128"/>
        <end position="1139"/>
    </location>
</feature>
<feature type="region of interest" description="Disordered" evidence="4">
    <location>
        <begin position="1"/>
        <end position="82"/>
    </location>
</feature>
<keyword evidence="7" id="KW-1185">Reference proteome</keyword>
<organism evidence="6 7">
    <name type="scientific">Ustilago trichophora</name>
    <dbReference type="NCBI Taxonomy" id="86804"/>
    <lineage>
        <taxon>Eukaryota</taxon>
        <taxon>Fungi</taxon>
        <taxon>Dikarya</taxon>
        <taxon>Basidiomycota</taxon>
        <taxon>Ustilaginomycotina</taxon>
        <taxon>Ustilaginomycetes</taxon>
        <taxon>Ustilaginales</taxon>
        <taxon>Ustilaginaceae</taxon>
        <taxon>Ustilago</taxon>
    </lineage>
</organism>
<feature type="compositionally biased region" description="Polar residues" evidence="4">
    <location>
        <begin position="735"/>
        <end position="755"/>
    </location>
</feature>
<feature type="region of interest" description="Disordered" evidence="4">
    <location>
        <begin position="716"/>
        <end position="852"/>
    </location>
</feature>
<reference evidence="6 7" key="1">
    <citation type="submission" date="2018-03" db="EMBL/GenBank/DDBJ databases">
        <authorList>
            <person name="Guldener U."/>
        </authorList>
    </citation>
    <scope>NUCLEOTIDE SEQUENCE [LARGE SCALE GENOMIC DNA]</scope>
    <source>
        <strain evidence="6 7">NBRC100155</strain>
    </source>
</reference>
<feature type="compositionally biased region" description="Basic and acidic residues" evidence="4">
    <location>
        <begin position="236"/>
        <end position="245"/>
    </location>
</feature>
<dbReference type="InterPro" id="IPR032675">
    <property type="entry name" value="LRR_dom_sf"/>
</dbReference>
<dbReference type="EMBL" id="OOIN01000007">
    <property type="protein sequence ID" value="SPO24519.1"/>
    <property type="molecule type" value="Genomic_DNA"/>
</dbReference>
<protein>
    <recommendedName>
        <fullName evidence="5">C3H1-type domain-containing protein</fullName>
    </recommendedName>
</protein>
<dbReference type="InterPro" id="IPR003591">
    <property type="entry name" value="Leu-rich_rpt_typical-subtyp"/>
</dbReference>
<keyword evidence="3" id="KW-0863">Zinc-finger</keyword>
<dbReference type="PROSITE" id="PS50103">
    <property type="entry name" value="ZF_C3H1"/>
    <property type="match status" value="2"/>
</dbReference>
<dbReference type="InterPro" id="IPR000571">
    <property type="entry name" value="Znf_CCCH"/>
</dbReference>
<keyword evidence="2" id="KW-0677">Repeat</keyword>
<feature type="compositionally biased region" description="Low complexity" evidence="4">
    <location>
        <begin position="1"/>
        <end position="11"/>
    </location>
</feature>
<dbReference type="Pfam" id="PF13516">
    <property type="entry name" value="LRR_6"/>
    <property type="match status" value="1"/>
</dbReference>
<dbReference type="GO" id="GO:0005737">
    <property type="term" value="C:cytoplasm"/>
    <property type="evidence" value="ECO:0007669"/>
    <property type="project" value="TreeGrafter"/>
</dbReference>
<dbReference type="InterPro" id="IPR001611">
    <property type="entry name" value="Leu-rich_rpt"/>
</dbReference>
<accession>A0A5C3E512</accession>
<keyword evidence="3" id="KW-0862">Zinc</keyword>
<evidence type="ECO:0000256" key="1">
    <source>
        <dbReference type="ARBA" id="ARBA00022614"/>
    </source>
</evidence>
<dbReference type="PANTHER" id="PTHR48051">
    <property type="match status" value="1"/>
</dbReference>
<dbReference type="GO" id="GO:0008270">
    <property type="term" value="F:zinc ion binding"/>
    <property type="evidence" value="ECO:0007669"/>
    <property type="project" value="UniProtKB-KW"/>
</dbReference>
<dbReference type="SMART" id="SM00356">
    <property type="entry name" value="ZnF_C3H1"/>
    <property type="match status" value="2"/>
</dbReference>
<dbReference type="SUPFAM" id="SSF52058">
    <property type="entry name" value="L domain-like"/>
    <property type="match status" value="1"/>
</dbReference>
<dbReference type="Proteomes" id="UP000324022">
    <property type="component" value="Unassembled WGS sequence"/>
</dbReference>
<feature type="domain" description="C3H1-type" evidence="5">
    <location>
        <begin position="655"/>
        <end position="682"/>
    </location>
</feature>